<proteinExistence type="predicted"/>
<reference evidence="2 3" key="1">
    <citation type="submission" date="2024-05" db="EMBL/GenBank/DDBJ databases">
        <title>Genome sequencing and assembly of Indian major carp, Cirrhinus mrigala (Hamilton, 1822).</title>
        <authorList>
            <person name="Mohindra V."/>
            <person name="Chowdhury L.M."/>
            <person name="Lal K."/>
            <person name="Jena J.K."/>
        </authorList>
    </citation>
    <scope>NUCLEOTIDE SEQUENCE [LARGE SCALE GENOMIC DNA]</scope>
    <source>
        <strain evidence="2">CM1030</strain>
        <tissue evidence="2">Blood</tissue>
    </source>
</reference>
<dbReference type="EMBL" id="JAMKFB020000019">
    <property type="protein sequence ID" value="KAL0167220.1"/>
    <property type="molecule type" value="Genomic_DNA"/>
</dbReference>
<dbReference type="AlphaFoldDB" id="A0ABD0P0A2"/>
<keyword evidence="3" id="KW-1185">Reference proteome</keyword>
<feature type="non-terminal residue" evidence="2">
    <location>
        <position position="65"/>
    </location>
</feature>
<evidence type="ECO:0000256" key="1">
    <source>
        <dbReference type="SAM" id="Coils"/>
    </source>
</evidence>
<organism evidence="2 3">
    <name type="scientific">Cirrhinus mrigala</name>
    <name type="common">Mrigala</name>
    <dbReference type="NCBI Taxonomy" id="683832"/>
    <lineage>
        <taxon>Eukaryota</taxon>
        <taxon>Metazoa</taxon>
        <taxon>Chordata</taxon>
        <taxon>Craniata</taxon>
        <taxon>Vertebrata</taxon>
        <taxon>Euteleostomi</taxon>
        <taxon>Actinopterygii</taxon>
        <taxon>Neopterygii</taxon>
        <taxon>Teleostei</taxon>
        <taxon>Ostariophysi</taxon>
        <taxon>Cypriniformes</taxon>
        <taxon>Cyprinidae</taxon>
        <taxon>Labeoninae</taxon>
        <taxon>Labeonini</taxon>
        <taxon>Cirrhinus</taxon>
    </lineage>
</organism>
<evidence type="ECO:0000313" key="3">
    <source>
        <dbReference type="Proteomes" id="UP001529510"/>
    </source>
</evidence>
<name>A0ABD0P0A2_CIRMR</name>
<sequence length="65" mass="7886">EPSVQQLKAEFQECSAQLEERHRQEIERLKSYYQQQMEETQERFTAEILLLQQRLQELTGAQELF</sequence>
<keyword evidence="1" id="KW-0175">Coiled coil</keyword>
<comment type="caution">
    <text evidence="2">The sequence shown here is derived from an EMBL/GenBank/DDBJ whole genome shotgun (WGS) entry which is preliminary data.</text>
</comment>
<accession>A0ABD0P0A2</accession>
<gene>
    <name evidence="2" type="ORF">M9458_039064</name>
</gene>
<dbReference type="Proteomes" id="UP001529510">
    <property type="component" value="Unassembled WGS sequence"/>
</dbReference>
<protein>
    <submittedName>
        <fullName evidence="2">Uncharacterized protein</fullName>
    </submittedName>
</protein>
<feature type="non-terminal residue" evidence="2">
    <location>
        <position position="1"/>
    </location>
</feature>
<feature type="coiled-coil region" evidence="1">
    <location>
        <begin position="4"/>
        <end position="43"/>
    </location>
</feature>
<evidence type="ECO:0000313" key="2">
    <source>
        <dbReference type="EMBL" id="KAL0167220.1"/>
    </source>
</evidence>